<dbReference type="Pfam" id="PF09148">
    <property type="entry name" value="DUF1934"/>
    <property type="match status" value="1"/>
</dbReference>
<dbReference type="STRING" id="189382.BHE18_16470"/>
<organism evidence="1 2">
    <name type="scientific">Rossellomorea aquimaris</name>
    <dbReference type="NCBI Taxonomy" id="189382"/>
    <lineage>
        <taxon>Bacteria</taxon>
        <taxon>Bacillati</taxon>
        <taxon>Bacillota</taxon>
        <taxon>Bacilli</taxon>
        <taxon>Bacillales</taxon>
        <taxon>Bacillaceae</taxon>
        <taxon>Rossellomorea</taxon>
    </lineage>
</organism>
<dbReference type="SUPFAM" id="SSF50814">
    <property type="entry name" value="Lipocalins"/>
    <property type="match status" value="1"/>
</dbReference>
<dbReference type="InterPro" id="IPR012674">
    <property type="entry name" value="Calycin"/>
</dbReference>
<dbReference type="InterPro" id="IPR015231">
    <property type="entry name" value="DUF1934"/>
</dbReference>
<comment type="caution">
    <text evidence="1">The sequence shown here is derived from an EMBL/GenBank/DDBJ whole genome shotgun (WGS) entry which is preliminary data.</text>
</comment>
<dbReference type="AlphaFoldDB" id="A0A5D4U5X5"/>
<dbReference type="Gene3D" id="2.40.128.20">
    <property type="match status" value="1"/>
</dbReference>
<reference evidence="1 2" key="1">
    <citation type="submission" date="2019-08" db="EMBL/GenBank/DDBJ databases">
        <title>Bacillus genomes from the desert of Cuatro Cienegas, Coahuila.</title>
        <authorList>
            <person name="Olmedo-Alvarez G."/>
        </authorList>
    </citation>
    <scope>NUCLEOTIDE SEQUENCE [LARGE SCALE GENOMIC DNA]</scope>
    <source>
        <strain evidence="1 2">CH87b_3T</strain>
    </source>
</reference>
<name>A0A5D4U5X5_9BACI</name>
<proteinExistence type="predicted"/>
<accession>A0A5D4U5X5</accession>
<evidence type="ECO:0000313" key="1">
    <source>
        <dbReference type="EMBL" id="TYS82673.1"/>
    </source>
</evidence>
<protein>
    <submittedName>
        <fullName evidence="1">DUF1934 domain-containing protein</fullName>
    </submittedName>
</protein>
<sequence>MSGLTAKTDYTPVKVHLKTKITIGEESDSFELVSFGRYYEKGDAVFLKYDEVQEEGTTHTIVKVSDQQALILRSGAVKMRMAFNEREEQNGSYESQIGTLLLTTKTRKLSHTQSDSILEGDFNLSYELKMQDSPVGDYVMSIHYKEEA</sequence>
<gene>
    <name evidence="1" type="ORF">FZC85_19580</name>
</gene>
<dbReference type="Proteomes" id="UP000324269">
    <property type="component" value="Unassembled WGS sequence"/>
</dbReference>
<dbReference type="OrthoDB" id="2352933at2"/>
<dbReference type="EMBL" id="VTEZ01000007">
    <property type="protein sequence ID" value="TYS82673.1"/>
    <property type="molecule type" value="Genomic_DNA"/>
</dbReference>
<evidence type="ECO:0000313" key="2">
    <source>
        <dbReference type="Proteomes" id="UP000324269"/>
    </source>
</evidence>